<dbReference type="Ensembl" id="ENSOANT00000064641.1">
    <property type="protein sequence ID" value="ENSOANP00000047799.1"/>
    <property type="gene ID" value="ENSOANG00000040986.1"/>
</dbReference>
<feature type="chain" id="PRO_5026304435" evidence="2">
    <location>
        <begin position="31"/>
        <end position="566"/>
    </location>
</feature>
<dbReference type="InterPro" id="IPR055377">
    <property type="entry name" value="GH3_M"/>
</dbReference>
<dbReference type="PANTHER" id="PTHR31901">
    <property type="entry name" value="GH3 DOMAIN-CONTAINING PROTEIN"/>
    <property type="match status" value="1"/>
</dbReference>
<dbReference type="Pfam" id="PF23571">
    <property type="entry name" value="GH3_M"/>
    <property type="match status" value="1"/>
</dbReference>
<keyword evidence="2" id="KW-0732">Signal</keyword>
<reference evidence="6" key="3">
    <citation type="submission" date="2025-09" db="UniProtKB">
        <authorList>
            <consortium name="Ensembl"/>
        </authorList>
    </citation>
    <scope>IDENTIFICATION</scope>
    <source>
        <strain evidence="6">Glennie</strain>
    </source>
</reference>
<feature type="domain" description="GH3 C-terminal" evidence="4">
    <location>
        <begin position="412"/>
        <end position="536"/>
    </location>
</feature>
<keyword evidence="7" id="KW-1185">Reference proteome</keyword>
<dbReference type="Proteomes" id="UP000002279">
    <property type="component" value="Chromosome 11"/>
</dbReference>
<dbReference type="OMA" id="HKLDHCL"/>
<dbReference type="Pfam" id="PF23572">
    <property type="entry name" value="GH3_C"/>
    <property type="match status" value="1"/>
</dbReference>
<evidence type="ECO:0000313" key="6">
    <source>
        <dbReference type="Ensembl" id="ENSOANP00000047799.1"/>
    </source>
</evidence>
<accession>A0A6I8P4B6</accession>
<evidence type="ECO:0000259" key="4">
    <source>
        <dbReference type="Pfam" id="PF23572"/>
    </source>
</evidence>
<dbReference type="GeneTree" id="ENSGT00390000016401"/>
<dbReference type="PANTHER" id="PTHR31901:SF9">
    <property type="entry name" value="GH3 DOMAIN-CONTAINING PROTEIN"/>
    <property type="match status" value="1"/>
</dbReference>
<feature type="compositionally biased region" description="Basic and acidic residues" evidence="1">
    <location>
        <begin position="117"/>
        <end position="129"/>
    </location>
</feature>
<feature type="domain" description="GH3" evidence="5">
    <location>
        <begin position="230"/>
        <end position="294"/>
    </location>
</feature>
<dbReference type="InParanoid" id="A0A6I8P4B6"/>
<evidence type="ECO:0000313" key="7">
    <source>
        <dbReference type="Proteomes" id="UP000002279"/>
    </source>
</evidence>
<reference evidence="6" key="2">
    <citation type="submission" date="2025-08" db="UniProtKB">
        <authorList>
            <consortium name="Ensembl"/>
        </authorList>
    </citation>
    <scope>IDENTIFICATION</scope>
    <source>
        <strain evidence="6">Glennie</strain>
    </source>
</reference>
<feature type="region of interest" description="Disordered" evidence="1">
    <location>
        <begin position="88"/>
        <end position="137"/>
    </location>
</feature>
<dbReference type="AlphaFoldDB" id="A0A6I8P4B6"/>
<dbReference type="GO" id="GO:0005737">
    <property type="term" value="C:cytoplasm"/>
    <property type="evidence" value="ECO:0000318"/>
    <property type="project" value="GO_Central"/>
</dbReference>
<dbReference type="InterPro" id="IPR004993">
    <property type="entry name" value="GH3"/>
</dbReference>
<evidence type="ECO:0000259" key="3">
    <source>
        <dbReference type="Pfam" id="PF23571"/>
    </source>
</evidence>
<evidence type="ECO:0000256" key="2">
    <source>
        <dbReference type="SAM" id="SignalP"/>
    </source>
</evidence>
<gene>
    <name evidence="6" type="primary">GHDC</name>
</gene>
<feature type="region of interest" description="Disordered" evidence="1">
    <location>
        <begin position="463"/>
        <end position="485"/>
    </location>
</feature>
<dbReference type="InterPro" id="IPR055378">
    <property type="entry name" value="GH3_C"/>
</dbReference>
<dbReference type="Pfam" id="PF25146">
    <property type="entry name" value="GH3_N_vert"/>
    <property type="match status" value="1"/>
</dbReference>
<dbReference type="FunCoup" id="A0A6I8P4B6">
    <property type="interactions" value="533"/>
</dbReference>
<feature type="domain" description="GH3 middle" evidence="3">
    <location>
        <begin position="354"/>
        <end position="393"/>
    </location>
</feature>
<evidence type="ECO:0000259" key="5">
    <source>
        <dbReference type="Pfam" id="PF25146"/>
    </source>
</evidence>
<sequence length="566" mass="60854">MLPPPPSLPLALPLPLALLLLLPLLPLAVALPLLALRRGPEGQRGAFVLWHCLALRALPWVAAWQKRRLDADMADLRRSQERALRGILRPHPGGRRPDPDTFLELHPVTRPGSDASTGDRHGEEGRGGLEPHSPLNPYSSPLQATLLGLDALARAFPEVLRPGATACLTPASPWPSPLPWPLAPLLPRPPPSDGPRAPLLAALRTRGLQVLEARTASELLDVFSSLVSGREQLLEDVASGRGPPAAAPAPVRATELAAELQGGPDGLARRLWPQLRLVVVGDAGGQGPAAAVLGASWCQGVRLYTPVYTATGGVSGLNLWPERVEWAQRPRYLLTPGPPFCELLQEGAAPPWLLGEEYELGLTSATLARCSLGDVVRVVDFHNQSPVVEFVRRRAETLSVRGEGMSEDGFYRALLQAAARWPGARLVDYCSAESCLLGSLSDGSAPHYEVFVELRGVRDLSEGQRDKVRAGRGRKRGEGVEGGAGDLRLHSSLRSLPQFDRCLQDESAAYKSLRFRGSVGPARVHLLGPGAFQQLRGAAPPAPSPALPRVLRRLDQVQLLQSRVVS</sequence>
<dbReference type="Bgee" id="ENSOANG00000040986">
    <property type="expression patterns" value="Expressed in liver and 7 other cell types or tissues"/>
</dbReference>
<dbReference type="GO" id="GO:0016881">
    <property type="term" value="F:acid-amino acid ligase activity"/>
    <property type="evidence" value="ECO:0000318"/>
    <property type="project" value="GO_Central"/>
</dbReference>
<name>A0A6I8P4B6_ORNAN</name>
<feature type="signal peptide" evidence="2">
    <location>
        <begin position="1"/>
        <end position="30"/>
    </location>
</feature>
<dbReference type="InterPro" id="IPR056985">
    <property type="entry name" value="GH3_N"/>
</dbReference>
<organism evidence="6 7">
    <name type="scientific">Ornithorhynchus anatinus</name>
    <name type="common">Duckbill platypus</name>
    <dbReference type="NCBI Taxonomy" id="9258"/>
    <lineage>
        <taxon>Eukaryota</taxon>
        <taxon>Metazoa</taxon>
        <taxon>Chordata</taxon>
        <taxon>Craniata</taxon>
        <taxon>Vertebrata</taxon>
        <taxon>Euteleostomi</taxon>
        <taxon>Mammalia</taxon>
        <taxon>Monotremata</taxon>
        <taxon>Ornithorhynchidae</taxon>
        <taxon>Ornithorhynchus</taxon>
    </lineage>
</organism>
<protein>
    <submittedName>
        <fullName evidence="6">GH3 domain containing</fullName>
    </submittedName>
</protein>
<reference evidence="6 7" key="1">
    <citation type="journal article" date="2008" name="Nature">
        <title>Genome analysis of the platypus reveals unique signatures of evolution.</title>
        <authorList>
            <person name="Warren W.C."/>
            <person name="Hillier L.W."/>
            <person name="Marshall Graves J.A."/>
            <person name="Birney E."/>
            <person name="Ponting C.P."/>
            <person name="Grutzner F."/>
            <person name="Belov K."/>
            <person name="Miller W."/>
            <person name="Clarke L."/>
            <person name="Chinwalla A.T."/>
            <person name="Yang S.P."/>
            <person name="Heger A."/>
            <person name="Locke D.P."/>
            <person name="Miethke P."/>
            <person name="Waters P.D."/>
            <person name="Veyrunes F."/>
            <person name="Fulton L."/>
            <person name="Fulton B."/>
            <person name="Graves T."/>
            <person name="Wallis J."/>
            <person name="Puente X.S."/>
            <person name="Lopez-Otin C."/>
            <person name="Ordonez G.R."/>
            <person name="Eichler E.E."/>
            <person name="Chen L."/>
            <person name="Cheng Z."/>
            <person name="Deakin J.E."/>
            <person name="Alsop A."/>
            <person name="Thompson K."/>
            <person name="Kirby P."/>
            <person name="Papenfuss A.T."/>
            <person name="Wakefield M.J."/>
            <person name="Olender T."/>
            <person name="Lancet D."/>
            <person name="Huttley G.A."/>
            <person name="Smit A.F."/>
            <person name="Pask A."/>
            <person name="Temple-Smith P."/>
            <person name="Batzer M.A."/>
            <person name="Walker J.A."/>
            <person name="Konkel M.K."/>
            <person name="Harris R.S."/>
            <person name="Whittington C.M."/>
            <person name="Wong E.S."/>
            <person name="Gemmell N.J."/>
            <person name="Buschiazzo E."/>
            <person name="Vargas Jentzsch I.M."/>
            <person name="Merkel A."/>
            <person name="Schmitz J."/>
            <person name="Zemann A."/>
            <person name="Churakov G."/>
            <person name="Kriegs J.O."/>
            <person name="Brosius J."/>
            <person name="Murchison E.P."/>
            <person name="Sachidanandam R."/>
            <person name="Smith C."/>
            <person name="Hannon G.J."/>
            <person name="Tsend-Ayush E."/>
            <person name="McMillan D."/>
            <person name="Attenborough R."/>
            <person name="Rens W."/>
            <person name="Ferguson-Smith M."/>
            <person name="Lefevre C.M."/>
            <person name="Sharp J.A."/>
            <person name="Nicholas K.R."/>
            <person name="Ray D.A."/>
            <person name="Kube M."/>
            <person name="Reinhardt R."/>
            <person name="Pringle T.H."/>
            <person name="Taylor J."/>
            <person name="Jones R.C."/>
            <person name="Nixon B."/>
            <person name="Dacheux J.L."/>
            <person name="Niwa H."/>
            <person name="Sekita Y."/>
            <person name="Huang X."/>
            <person name="Stark A."/>
            <person name="Kheradpour P."/>
            <person name="Kellis M."/>
            <person name="Flicek P."/>
            <person name="Chen Y."/>
            <person name="Webber C."/>
            <person name="Hardison R."/>
            <person name="Nelson J."/>
            <person name="Hallsworth-Pepin K."/>
            <person name="Delehaunty K."/>
            <person name="Markovic C."/>
            <person name="Minx P."/>
            <person name="Feng Y."/>
            <person name="Kremitzki C."/>
            <person name="Mitreva M."/>
            <person name="Glasscock J."/>
            <person name="Wylie T."/>
            <person name="Wohldmann P."/>
            <person name="Thiru P."/>
            <person name="Nhan M.N."/>
            <person name="Pohl C.S."/>
            <person name="Smith S.M."/>
            <person name="Hou S."/>
            <person name="Nefedov M."/>
            <person name="de Jong P.J."/>
            <person name="Renfree M.B."/>
            <person name="Mardis E.R."/>
            <person name="Wilson R.K."/>
        </authorList>
    </citation>
    <scope>NUCLEOTIDE SEQUENCE [LARGE SCALE GENOMIC DNA]</scope>
    <source>
        <strain evidence="6 7">Glennie</strain>
    </source>
</reference>
<evidence type="ECO:0000256" key="1">
    <source>
        <dbReference type="SAM" id="MobiDB-lite"/>
    </source>
</evidence>
<proteinExistence type="predicted"/>